<evidence type="ECO:0000313" key="1">
    <source>
        <dbReference type="EMBL" id="RNA20624.1"/>
    </source>
</evidence>
<evidence type="ECO:0000313" key="2">
    <source>
        <dbReference type="Proteomes" id="UP000276133"/>
    </source>
</evidence>
<dbReference type="Proteomes" id="UP000276133">
    <property type="component" value="Unassembled WGS sequence"/>
</dbReference>
<accession>A0A3M7RB48</accession>
<dbReference type="AlphaFoldDB" id="A0A3M7RB48"/>
<comment type="caution">
    <text evidence="1">The sequence shown here is derived from an EMBL/GenBank/DDBJ whole genome shotgun (WGS) entry which is preliminary data.</text>
</comment>
<gene>
    <name evidence="1" type="ORF">BpHYR1_002026</name>
</gene>
<reference evidence="1 2" key="1">
    <citation type="journal article" date="2018" name="Sci. Rep.">
        <title>Genomic signatures of local adaptation to the degree of environmental predictability in rotifers.</title>
        <authorList>
            <person name="Franch-Gras L."/>
            <person name="Hahn C."/>
            <person name="Garcia-Roger E.M."/>
            <person name="Carmona M.J."/>
            <person name="Serra M."/>
            <person name="Gomez A."/>
        </authorList>
    </citation>
    <scope>NUCLEOTIDE SEQUENCE [LARGE SCALE GENOMIC DNA]</scope>
    <source>
        <strain evidence="1">HYR1</strain>
    </source>
</reference>
<dbReference type="EMBL" id="REGN01003813">
    <property type="protein sequence ID" value="RNA20624.1"/>
    <property type="molecule type" value="Genomic_DNA"/>
</dbReference>
<protein>
    <submittedName>
        <fullName evidence="1">Uncharacterized protein</fullName>
    </submittedName>
</protein>
<proteinExistence type="predicted"/>
<sequence>MSLLSSGRHRYVSLDALSTHMVMLHIRLTPELQLMVHTGLRITLKSHILTVWSSLEVAILSSPTNMALLTLRLCAW</sequence>
<keyword evidence="2" id="KW-1185">Reference proteome</keyword>
<name>A0A3M7RB48_BRAPC</name>
<organism evidence="1 2">
    <name type="scientific">Brachionus plicatilis</name>
    <name type="common">Marine rotifer</name>
    <name type="synonym">Brachionus muelleri</name>
    <dbReference type="NCBI Taxonomy" id="10195"/>
    <lineage>
        <taxon>Eukaryota</taxon>
        <taxon>Metazoa</taxon>
        <taxon>Spiralia</taxon>
        <taxon>Gnathifera</taxon>
        <taxon>Rotifera</taxon>
        <taxon>Eurotatoria</taxon>
        <taxon>Monogononta</taxon>
        <taxon>Pseudotrocha</taxon>
        <taxon>Ploima</taxon>
        <taxon>Brachionidae</taxon>
        <taxon>Brachionus</taxon>
    </lineage>
</organism>